<evidence type="ECO:0000256" key="3">
    <source>
        <dbReference type="ARBA" id="ARBA00012438"/>
    </source>
</evidence>
<dbReference type="PROSITE" id="PS50109">
    <property type="entry name" value="HIS_KIN"/>
    <property type="match status" value="1"/>
</dbReference>
<dbReference type="SUPFAM" id="SSF55874">
    <property type="entry name" value="ATPase domain of HSP90 chaperone/DNA topoisomerase II/histidine kinase"/>
    <property type="match status" value="1"/>
</dbReference>
<dbReference type="AlphaFoldDB" id="A0AA87Q9I3"/>
<feature type="domain" description="HAMP" evidence="17">
    <location>
        <begin position="185"/>
        <end position="237"/>
    </location>
</feature>
<evidence type="ECO:0000259" key="17">
    <source>
        <dbReference type="PROSITE" id="PS50885"/>
    </source>
</evidence>
<keyword evidence="6" id="KW-0597">Phosphoprotein</keyword>
<dbReference type="RefSeq" id="WP_007690218.1">
    <property type="nucleotide sequence ID" value="NZ_BAYX01000022.1"/>
</dbReference>
<evidence type="ECO:0000256" key="13">
    <source>
        <dbReference type="ARBA" id="ARBA00023012"/>
    </source>
</evidence>
<reference evidence="18 19" key="1">
    <citation type="submission" date="2014-05" db="EMBL/GenBank/DDBJ databases">
        <title>Whole genome shotgun sequence of Rhizobium rhizogenes NBRC 13257.</title>
        <authorList>
            <person name="Katano-Makiyama Y."/>
            <person name="Hosoyama A."/>
            <person name="Hashimoto M."/>
            <person name="Hosoyama Y."/>
            <person name="Noguchi M."/>
            <person name="Tsuchikane K."/>
            <person name="Kimura A."/>
            <person name="Ohji S."/>
            <person name="Ichikawa N."/>
            <person name="Yamazoe A."/>
            <person name="Fujita N."/>
        </authorList>
    </citation>
    <scope>NUCLEOTIDE SEQUENCE [LARGE SCALE GENOMIC DNA]</scope>
    <source>
        <strain evidence="18 19">NBRC 13257</strain>
    </source>
</reference>
<dbReference type="PANTHER" id="PTHR44936">
    <property type="entry name" value="SENSOR PROTEIN CREC"/>
    <property type="match status" value="1"/>
</dbReference>
<keyword evidence="9" id="KW-0547">Nucleotide-binding</keyword>
<evidence type="ECO:0000256" key="10">
    <source>
        <dbReference type="ARBA" id="ARBA00022777"/>
    </source>
</evidence>
<dbReference type="EC" id="2.7.13.3" evidence="3"/>
<dbReference type="GO" id="GO:0000155">
    <property type="term" value="F:phosphorelay sensor kinase activity"/>
    <property type="evidence" value="ECO:0007669"/>
    <property type="project" value="InterPro"/>
</dbReference>
<evidence type="ECO:0000256" key="11">
    <source>
        <dbReference type="ARBA" id="ARBA00022840"/>
    </source>
</evidence>
<evidence type="ECO:0000256" key="15">
    <source>
        <dbReference type="SAM" id="Phobius"/>
    </source>
</evidence>
<dbReference type="Pfam" id="PF00672">
    <property type="entry name" value="HAMP"/>
    <property type="match status" value="1"/>
</dbReference>
<name>A0AA87Q9I3_RHIRH</name>
<proteinExistence type="predicted"/>
<dbReference type="PANTHER" id="PTHR44936:SF5">
    <property type="entry name" value="SENSOR HISTIDINE KINASE ENVZ"/>
    <property type="match status" value="1"/>
</dbReference>
<evidence type="ECO:0000256" key="9">
    <source>
        <dbReference type="ARBA" id="ARBA00022741"/>
    </source>
</evidence>
<dbReference type="InterPro" id="IPR003661">
    <property type="entry name" value="HisK_dim/P_dom"/>
</dbReference>
<dbReference type="SMART" id="SM00387">
    <property type="entry name" value="HATPase_c"/>
    <property type="match status" value="1"/>
</dbReference>
<dbReference type="InterPro" id="IPR036890">
    <property type="entry name" value="HATPase_C_sf"/>
</dbReference>
<keyword evidence="10 18" id="KW-0418">Kinase</keyword>
<keyword evidence="14 15" id="KW-0472">Membrane</keyword>
<dbReference type="InterPro" id="IPR003594">
    <property type="entry name" value="HATPase_dom"/>
</dbReference>
<dbReference type="SUPFAM" id="SSF47384">
    <property type="entry name" value="Homodimeric domain of signal transducing histidine kinase"/>
    <property type="match status" value="1"/>
</dbReference>
<dbReference type="Pfam" id="PF02518">
    <property type="entry name" value="HATPase_c"/>
    <property type="match status" value="1"/>
</dbReference>
<keyword evidence="13" id="KW-0902">Two-component regulatory system</keyword>
<keyword evidence="4" id="KW-1003">Cell membrane</keyword>
<accession>A0AA87Q9I3</accession>
<comment type="caution">
    <text evidence="18">The sequence shown here is derived from an EMBL/GenBank/DDBJ whole genome shotgun (WGS) entry which is preliminary data.</text>
</comment>
<evidence type="ECO:0000256" key="14">
    <source>
        <dbReference type="ARBA" id="ARBA00023136"/>
    </source>
</evidence>
<dbReference type="PRINTS" id="PR00344">
    <property type="entry name" value="BCTRLSENSOR"/>
</dbReference>
<evidence type="ECO:0000256" key="4">
    <source>
        <dbReference type="ARBA" id="ARBA00022475"/>
    </source>
</evidence>
<feature type="transmembrane region" description="Helical" evidence="15">
    <location>
        <begin position="165"/>
        <end position="185"/>
    </location>
</feature>
<keyword evidence="12 15" id="KW-1133">Transmembrane helix</keyword>
<dbReference type="Gene3D" id="1.10.287.130">
    <property type="match status" value="1"/>
</dbReference>
<dbReference type="GO" id="GO:0005886">
    <property type="term" value="C:plasma membrane"/>
    <property type="evidence" value="ECO:0007669"/>
    <property type="project" value="UniProtKB-SubCell"/>
</dbReference>
<dbReference type="Gene3D" id="3.30.565.10">
    <property type="entry name" value="Histidine kinase-like ATPase, C-terminal domain"/>
    <property type="match status" value="1"/>
</dbReference>
<evidence type="ECO:0000256" key="1">
    <source>
        <dbReference type="ARBA" id="ARBA00000085"/>
    </source>
</evidence>
<dbReference type="PROSITE" id="PS50885">
    <property type="entry name" value="HAMP"/>
    <property type="match status" value="1"/>
</dbReference>
<dbReference type="SMART" id="SM00304">
    <property type="entry name" value="HAMP"/>
    <property type="match status" value="1"/>
</dbReference>
<comment type="catalytic activity">
    <reaction evidence="1">
        <text>ATP + protein L-histidine = ADP + protein N-phospho-L-histidine.</text>
        <dbReference type="EC" id="2.7.13.3"/>
    </reaction>
</comment>
<dbReference type="InterPro" id="IPR036097">
    <property type="entry name" value="HisK_dim/P_sf"/>
</dbReference>
<feature type="domain" description="Histidine kinase" evidence="16">
    <location>
        <begin position="245"/>
        <end position="445"/>
    </location>
</feature>
<evidence type="ECO:0000256" key="12">
    <source>
        <dbReference type="ARBA" id="ARBA00022989"/>
    </source>
</evidence>
<comment type="subcellular location">
    <subcellularLocation>
        <location evidence="2">Cell inner membrane</location>
        <topology evidence="2">Multi-pass membrane protein</topology>
    </subcellularLocation>
</comment>
<dbReference type="InterPro" id="IPR005467">
    <property type="entry name" value="His_kinase_dom"/>
</dbReference>
<sequence length="451" mass="48733">MLKLGLVSRIIMIVAVALFIIQLAAFVAASLKPDTPLSHEFSPATQIKSTLRLLDAIPPETQEQAVRALNAAGLDLRLADIVTPAPNDAATDPALDRKLARDYASMALGNRYFRLRALPERPQGSWFSVGASDRTIEVSIGLTSGKVAVFNLADTPTVRLYGMPVGFMAGLLGVLVAVIAIVAVARETRPLTRLSRTVNSIGKGLQPINIPERGACELRLLIRAINGMQLRIAALVNNRTLILGAISHDLRTYLTRFRLRMEMMPDTPHRERAIADVEAMQRLVEEALGFARSTVVSAGRDITDLDGTVRTLVAERQDAQGLVSFSPLGRELEVTIPQTALARVLDNLIDNALRYGASADVRVECRGDHAAVIIGDRGPGIPAERRKDVLEPFIRLEESRNRDLGGSGLGLTIVRQILDTHNGALCLEDRSGGGLDAIILLPLAVSDRIAA</sequence>
<keyword evidence="7" id="KW-0808">Transferase</keyword>
<organism evidence="18 19">
    <name type="scientific">Rhizobium rhizogenes NBRC 13257</name>
    <dbReference type="NCBI Taxonomy" id="1220581"/>
    <lineage>
        <taxon>Bacteria</taxon>
        <taxon>Pseudomonadati</taxon>
        <taxon>Pseudomonadota</taxon>
        <taxon>Alphaproteobacteria</taxon>
        <taxon>Hyphomicrobiales</taxon>
        <taxon>Rhizobiaceae</taxon>
        <taxon>Rhizobium/Agrobacterium group</taxon>
        <taxon>Rhizobium</taxon>
    </lineage>
</organism>
<dbReference type="CDD" id="cd00082">
    <property type="entry name" value="HisKA"/>
    <property type="match status" value="1"/>
</dbReference>
<evidence type="ECO:0000256" key="5">
    <source>
        <dbReference type="ARBA" id="ARBA00022519"/>
    </source>
</evidence>
<evidence type="ECO:0000256" key="8">
    <source>
        <dbReference type="ARBA" id="ARBA00022692"/>
    </source>
</evidence>
<evidence type="ECO:0000256" key="7">
    <source>
        <dbReference type="ARBA" id="ARBA00022679"/>
    </source>
</evidence>
<evidence type="ECO:0000313" key="19">
    <source>
        <dbReference type="Proteomes" id="UP000026941"/>
    </source>
</evidence>
<gene>
    <name evidence="18" type="ORF">RRH01S_22_00020</name>
</gene>
<dbReference type="InterPro" id="IPR004358">
    <property type="entry name" value="Sig_transdc_His_kin-like_C"/>
</dbReference>
<feature type="transmembrane region" description="Helical" evidence="15">
    <location>
        <begin position="12"/>
        <end position="31"/>
    </location>
</feature>
<dbReference type="GO" id="GO:0005524">
    <property type="term" value="F:ATP binding"/>
    <property type="evidence" value="ECO:0007669"/>
    <property type="project" value="UniProtKB-KW"/>
</dbReference>
<protein>
    <recommendedName>
        <fullName evidence="3">histidine kinase</fullName>
        <ecNumber evidence="3">2.7.13.3</ecNumber>
    </recommendedName>
</protein>
<dbReference type="Proteomes" id="UP000026941">
    <property type="component" value="Unassembled WGS sequence"/>
</dbReference>
<dbReference type="GeneID" id="86850604"/>
<dbReference type="EMBL" id="BAYX01000022">
    <property type="protein sequence ID" value="GAJ96392.1"/>
    <property type="molecule type" value="Genomic_DNA"/>
</dbReference>
<evidence type="ECO:0000256" key="2">
    <source>
        <dbReference type="ARBA" id="ARBA00004429"/>
    </source>
</evidence>
<dbReference type="InterPro" id="IPR003660">
    <property type="entry name" value="HAMP_dom"/>
</dbReference>
<keyword evidence="8 15" id="KW-0812">Transmembrane</keyword>
<keyword evidence="11" id="KW-0067">ATP-binding</keyword>
<dbReference type="InterPro" id="IPR050980">
    <property type="entry name" value="2C_sensor_his_kinase"/>
</dbReference>
<evidence type="ECO:0000313" key="18">
    <source>
        <dbReference type="EMBL" id="GAJ96392.1"/>
    </source>
</evidence>
<evidence type="ECO:0000259" key="16">
    <source>
        <dbReference type="PROSITE" id="PS50109"/>
    </source>
</evidence>
<keyword evidence="5" id="KW-0997">Cell inner membrane</keyword>
<evidence type="ECO:0000256" key="6">
    <source>
        <dbReference type="ARBA" id="ARBA00022553"/>
    </source>
</evidence>